<gene>
    <name evidence="4" type="ORF">yc1106_00881</name>
</gene>
<keyword evidence="2" id="KW-0472">Membrane</keyword>
<dbReference type="VEuPathDB" id="FungiDB:yc1106_00881"/>
<protein>
    <recommendedName>
        <fullName evidence="3">Bacteriophage T5 Orf172 DNA-binding domain-containing protein</fullName>
    </recommendedName>
</protein>
<feature type="compositionally biased region" description="Polar residues" evidence="1">
    <location>
        <begin position="102"/>
        <end position="123"/>
    </location>
</feature>
<dbReference type="Proteomes" id="UP001056012">
    <property type="component" value="Chromosome 1"/>
</dbReference>
<feature type="compositionally biased region" description="Low complexity" evidence="1">
    <location>
        <begin position="153"/>
        <end position="163"/>
    </location>
</feature>
<dbReference type="AlphaFoldDB" id="A0A9Q8Z0T3"/>
<dbReference type="InterPro" id="IPR018306">
    <property type="entry name" value="Phage_T5_Orf172_DNA-bd"/>
</dbReference>
<keyword evidence="2" id="KW-1133">Transmembrane helix</keyword>
<organism evidence="4 5">
    <name type="scientific">Curvularia clavata</name>
    <dbReference type="NCBI Taxonomy" id="95742"/>
    <lineage>
        <taxon>Eukaryota</taxon>
        <taxon>Fungi</taxon>
        <taxon>Dikarya</taxon>
        <taxon>Ascomycota</taxon>
        <taxon>Pezizomycotina</taxon>
        <taxon>Dothideomycetes</taxon>
        <taxon>Pleosporomycetidae</taxon>
        <taxon>Pleosporales</taxon>
        <taxon>Pleosporineae</taxon>
        <taxon>Pleosporaceae</taxon>
        <taxon>Curvularia</taxon>
    </lineage>
</organism>
<dbReference type="SMART" id="SM00974">
    <property type="entry name" value="T5orf172"/>
    <property type="match status" value="1"/>
</dbReference>
<evidence type="ECO:0000256" key="2">
    <source>
        <dbReference type="SAM" id="Phobius"/>
    </source>
</evidence>
<evidence type="ECO:0000313" key="4">
    <source>
        <dbReference type="EMBL" id="USP73607.1"/>
    </source>
</evidence>
<feature type="transmembrane region" description="Helical" evidence="2">
    <location>
        <begin position="386"/>
        <end position="407"/>
    </location>
</feature>
<keyword evidence="2" id="KW-0812">Transmembrane</keyword>
<accession>A0A9Q8Z0T3</accession>
<feature type="domain" description="Bacteriophage T5 Orf172 DNA-binding" evidence="3">
    <location>
        <begin position="197"/>
        <end position="285"/>
    </location>
</feature>
<feature type="region of interest" description="Disordered" evidence="1">
    <location>
        <begin position="35"/>
        <end position="163"/>
    </location>
</feature>
<reference evidence="4" key="1">
    <citation type="submission" date="2021-12" db="EMBL/GenBank/DDBJ databases">
        <title>Curvularia clavata genome.</title>
        <authorList>
            <person name="Cao Y."/>
        </authorList>
    </citation>
    <scope>NUCLEOTIDE SEQUENCE</scope>
    <source>
        <strain evidence="4">Yc1106</strain>
    </source>
</reference>
<evidence type="ECO:0000256" key="1">
    <source>
        <dbReference type="SAM" id="MobiDB-lite"/>
    </source>
</evidence>
<sequence>MSLSAVRLYKVTNDDYNDPSVLFLEGFAVNQSQDPTMSPSTFHMPSTKSFPGHYRSSPSSAEPASNRPLTTGARRLVTRPRVPGRGTKSTRIEIPSKDGHLTNESASESNHTAGSRQAQSSPDVFQEGVPLSPSDPEETSGTQDAPQPKQPNSGGYSSSFTPYTTSSTQNTLWDVMVPVVSSNAQRSGKIYVYRDPNSEDSVYKVGTTIRPLDERMGEHKRCCSFEPKVLHESGRDINNSVRLEELIKWAFSDQRMLRPCPKRIGGHNEWFAADKENIIETVKKLEDFMDHEQPYDAQGNLSIIWRYLLRNRSPNANGVRKLCAQTRNPQWAAIFASPTYKEYAYAYLSHAGSELGRFRGWKPESYWQLSTVVYSLWTLALSRNVVAFYALIIVLACAGNTLLPKSASQSLKSKKRRASLAKKDTPNNA</sequence>
<dbReference type="Pfam" id="PF10544">
    <property type="entry name" value="T5orf172"/>
    <property type="match status" value="1"/>
</dbReference>
<feature type="compositionally biased region" description="Basic and acidic residues" evidence="1">
    <location>
        <begin position="90"/>
        <end position="101"/>
    </location>
</feature>
<dbReference type="OrthoDB" id="3511049at2759"/>
<dbReference type="EMBL" id="CP089274">
    <property type="protein sequence ID" value="USP73607.1"/>
    <property type="molecule type" value="Genomic_DNA"/>
</dbReference>
<evidence type="ECO:0000313" key="5">
    <source>
        <dbReference type="Proteomes" id="UP001056012"/>
    </source>
</evidence>
<feature type="compositionally biased region" description="Polar residues" evidence="1">
    <location>
        <begin position="56"/>
        <end position="69"/>
    </location>
</feature>
<name>A0A9Q8Z0T3_CURCL</name>
<evidence type="ECO:0000259" key="3">
    <source>
        <dbReference type="SMART" id="SM00974"/>
    </source>
</evidence>
<keyword evidence="5" id="KW-1185">Reference proteome</keyword>
<proteinExistence type="predicted"/>
<feature type="compositionally biased region" description="Polar residues" evidence="1">
    <location>
        <begin position="35"/>
        <end position="49"/>
    </location>
</feature>